<organism evidence="2 3">
    <name type="scientific">Dibothriocephalus latus</name>
    <name type="common">Fish tapeworm</name>
    <name type="synonym">Diphyllobothrium latum</name>
    <dbReference type="NCBI Taxonomy" id="60516"/>
    <lineage>
        <taxon>Eukaryota</taxon>
        <taxon>Metazoa</taxon>
        <taxon>Spiralia</taxon>
        <taxon>Lophotrochozoa</taxon>
        <taxon>Platyhelminthes</taxon>
        <taxon>Cestoda</taxon>
        <taxon>Eucestoda</taxon>
        <taxon>Diphyllobothriidea</taxon>
        <taxon>Diphyllobothriidae</taxon>
        <taxon>Dibothriocephalus</taxon>
    </lineage>
</organism>
<feature type="region of interest" description="Disordered" evidence="1">
    <location>
        <begin position="1"/>
        <end position="69"/>
    </location>
</feature>
<sequence length="130" mass="13159">MNETEQKTSAAAGGEGRVGNAASSVDAAKSIPELRVQTPTVKGDSSSITEGERKPSRKASSDSQATDASCDTFTLRTPCSGCNPLSFFAGAYPPTVGAVTLELSTSTPVDAAVTTTTTPTAVEPDASTDN</sequence>
<reference evidence="2 3" key="1">
    <citation type="submission" date="2018-11" db="EMBL/GenBank/DDBJ databases">
        <authorList>
            <consortium name="Pathogen Informatics"/>
        </authorList>
    </citation>
    <scope>NUCLEOTIDE SEQUENCE [LARGE SCALE GENOMIC DNA]</scope>
</reference>
<accession>A0A3P7KVV7</accession>
<dbReference type="EMBL" id="UYRU01046421">
    <property type="protein sequence ID" value="VDN09115.1"/>
    <property type="molecule type" value="Genomic_DNA"/>
</dbReference>
<evidence type="ECO:0000313" key="3">
    <source>
        <dbReference type="Proteomes" id="UP000281553"/>
    </source>
</evidence>
<evidence type="ECO:0000313" key="2">
    <source>
        <dbReference type="EMBL" id="VDN09115.1"/>
    </source>
</evidence>
<proteinExistence type="predicted"/>
<evidence type="ECO:0000256" key="1">
    <source>
        <dbReference type="SAM" id="MobiDB-lite"/>
    </source>
</evidence>
<dbReference type="AlphaFoldDB" id="A0A3P7KVV7"/>
<feature type="compositionally biased region" description="Polar residues" evidence="1">
    <location>
        <begin position="37"/>
        <end position="49"/>
    </location>
</feature>
<keyword evidence="3" id="KW-1185">Reference proteome</keyword>
<dbReference type="Proteomes" id="UP000281553">
    <property type="component" value="Unassembled WGS sequence"/>
</dbReference>
<gene>
    <name evidence="2" type="ORF">DILT_LOCUS4946</name>
</gene>
<protein>
    <submittedName>
        <fullName evidence="2">Uncharacterized protein</fullName>
    </submittedName>
</protein>
<name>A0A3P7KVV7_DIBLA</name>